<feature type="non-terminal residue" evidence="1">
    <location>
        <position position="178"/>
    </location>
</feature>
<protein>
    <submittedName>
        <fullName evidence="1">Uncharacterized protein</fullName>
    </submittedName>
</protein>
<dbReference type="Proteomes" id="UP001519460">
    <property type="component" value="Unassembled WGS sequence"/>
</dbReference>
<sequence>LSSICTAYAAALGAGPSPTGAEGRFVPAVIIRGWPSICTAYACVRRRLHARGGRWCGGNDFYPERRENVRVKSAVGLFRRERFPGACLLCAKELGTYVRRVRIWLVLFCFLTDRHTKTREKTRTVYIRGIKTVGSVRSGVHESGLAGYVGSKVGRKAVLCIASKASFVMLLFQHDWKK</sequence>
<feature type="non-terminal residue" evidence="1">
    <location>
        <position position="1"/>
    </location>
</feature>
<gene>
    <name evidence="1" type="ORF">BaRGS_00023567</name>
</gene>
<comment type="caution">
    <text evidence="1">The sequence shown here is derived from an EMBL/GenBank/DDBJ whole genome shotgun (WGS) entry which is preliminary data.</text>
</comment>
<evidence type="ECO:0000313" key="1">
    <source>
        <dbReference type="EMBL" id="KAK7485157.1"/>
    </source>
</evidence>
<proteinExistence type="predicted"/>
<dbReference type="AlphaFoldDB" id="A0ABD0KDM9"/>
<accession>A0ABD0KDM9</accession>
<evidence type="ECO:0000313" key="2">
    <source>
        <dbReference type="Proteomes" id="UP001519460"/>
    </source>
</evidence>
<dbReference type="EMBL" id="JACVVK020000198">
    <property type="protein sequence ID" value="KAK7485157.1"/>
    <property type="molecule type" value="Genomic_DNA"/>
</dbReference>
<keyword evidence="2" id="KW-1185">Reference proteome</keyword>
<organism evidence="1 2">
    <name type="scientific">Batillaria attramentaria</name>
    <dbReference type="NCBI Taxonomy" id="370345"/>
    <lineage>
        <taxon>Eukaryota</taxon>
        <taxon>Metazoa</taxon>
        <taxon>Spiralia</taxon>
        <taxon>Lophotrochozoa</taxon>
        <taxon>Mollusca</taxon>
        <taxon>Gastropoda</taxon>
        <taxon>Caenogastropoda</taxon>
        <taxon>Sorbeoconcha</taxon>
        <taxon>Cerithioidea</taxon>
        <taxon>Batillariidae</taxon>
        <taxon>Batillaria</taxon>
    </lineage>
</organism>
<reference evidence="1 2" key="1">
    <citation type="journal article" date="2023" name="Sci. Data">
        <title>Genome assembly of the Korean intertidal mud-creeper Batillaria attramentaria.</title>
        <authorList>
            <person name="Patra A.K."/>
            <person name="Ho P.T."/>
            <person name="Jun S."/>
            <person name="Lee S.J."/>
            <person name="Kim Y."/>
            <person name="Won Y.J."/>
        </authorList>
    </citation>
    <scope>NUCLEOTIDE SEQUENCE [LARGE SCALE GENOMIC DNA]</scope>
    <source>
        <strain evidence="1">Wonlab-2016</strain>
    </source>
</reference>
<name>A0ABD0KDM9_9CAEN</name>